<keyword evidence="2" id="KW-1185">Reference proteome</keyword>
<evidence type="ECO:0000256" key="1">
    <source>
        <dbReference type="SAM" id="MobiDB-lite"/>
    </source>
</evidence>
<dbReference type="OrthoDB" id="75807at2759"/>
<gene>
    <name evidence="3" type="primary">LOC109477005</name>
</gene>
<protein>
    <submittedName>
        <fullName evidence="3">Zinc finger Ran-binding domain-containing protein 2-like</fullName>
    </submittedName>
</protein>
<sequence>MSRMFFLDDEEEWEEIRTVDSGDEYPISGDDSTESSESETDSEEQEDRVGRQGRKRARTEPDSSGERDICRGATNGLGRARGRGRGRGRGQASRGRGTGRRRGSQPPDGDSNPRAAPQAATDSDTTLDDRNLQRVDGNSLTKPPHVFTGQIDEREVAKELISTSGHRNASSLLRLTERHFPEKIPSAEGGKAKSRSCKVCCPAERKYRLDHGLEPKKRPGHESTYQCKQCEVALCITPCMELYHTQEFYIKEWIRLEYGPNAVADD</sequence>
<dbReference type="RefSeq" id="XP_019633577.1">
    <property type="nucleotide sequence ID" value="XM_019778018.1"/>
</dbReference>
<feature type="compositionally biased region" description="Basic and acidic residues" evidence="1">
    <location>
        <begin position="58"/>
        <end position="70"/>
    </location>
</feature>
<evidence type="ECO:0000313" key="3">
    <source>
        <dbReference type="RefSeq" id="XP_019633577.1"/>
    </source>
</evidence>
<dbReference type="GeneID" id="109477005"/>
<dbReference type="Proteomes" id="UP000515135">
    <property type="component" value="Unplaced"/>
</dbReference>
<evidence type="ECO:0000313" key="2">
    <source>
        <dbReference type="Proteomes" id="UP000515135"/>
    </source>
</evidence>
<reference evidence="3" key="1">
    <citation type="submission" date="2025-08" db="UniProtKB">
        <authorList>
            <consortium name="RefSeq"/>
        </authorList>
    </citation>
    <scope>IDENTIFICATION</scope>
    <source>
        <tissue evidence="3">Gonad</tissue>
    </source>
</reference>
<accession>A0A6P4ZRK9</accession>
<dbReference type="KEGG" id="bbel:109477005"/>
<dbReference type="AlphaFoldDB" id="A0A6P4ZRK9"/>
<feature type="compositionally biased region" description="Acidic residues" evidence="1">
    <location>
        <begin position="31"/>
        <end position="46"/>
    </location>
</feature>
<organism evidence="2 3">
    <name type="scientific">Branchiostoma belcheri</name>
    <name type="common">Amphioxus</name>
    <dbReference type="NCBI Taxonomy" id="7741"/>
    <lineage>
        <taxon>Eukaryota</taxon>
        <taxon>Metazoa</taxon>
        <taxon>Chordata</taxon>
        <taxon>Cephalochordata</taxon>
        <taxon>Leptocardii</taxon>
        <taxon>Amphioxiformes</taxon>
        <taxon>Branchiostomatidae</taxon>
        <taxon>Branchiostoma</taxon>
    </lineage>
</organism>
<proteinExistence type="predicted"/>
<feature type="region of interest" description="Disordered" evidence="1">
    <location>
        <begin position="1"/>
        <end position="151"/>
    </location>
</feature>
<name>A0A6P4ZRK9_BRABE</name>